<dbReference type="PANTHER" id="PTHR44500:SF1">
    <property type="entry name" value="DNAJ HOMOLOG SUBFAMILY C MEMBER 12"/>
    <property type="match status" value="1"/>
</dbReference>
<dbReference type="InterPro" id="IPR036869">
    <property type="entry name" value="J_dom_sf"/>
</dbReference>
<dbReference type="PANTHER" id="PTHR44500">
    <property type="entry name" value="DNAJ HOMOLOG SUBFAMILY C MEMBER 12"/>
    <property type="match status" value="1"/>
</dbReference>
<evidence type="ECO:0000313" key="4">
    <source>
        <dbReference type="Proteomes" id="UP000694546"/>
    </source>
</evidence>
<name>A0A8C4Z6U6_GADMO</name>
<reference evidence="3" key="2">
    <citation type="submission" date="2025-09" db="UniProtKB">
        <authorList>
            <consortium name="Ensembl"/>
        </authorList>
    </citation>
    <scope>IDENTIFICATION</scope>
</reference>
<keyword evidence="4" id="KW-1185">Reference proteome</keyword>
<dbReference type="Pfam" id="PF00226">
    <property type="entry name" value="DnaJ"/>
    <property type="match status" value="1"/>
</dbReference>
<dbReference type="GO" id="GO:0005737">
    <property type="term" value="C:cytoplasm"/>
    <property type="evidence" value="ECO:0007669"/>
    <property type="project" value="TreeGrafter"/>
</dbReference>
<dbReference type="Proteomes" id="UP000694546">
    <property type="component" value="Chromosome 15"/>
</dbReference>
<dbReference type="SMART" id="SM00271">
    <property type="entry name" value="DnaJ"/>
    <property type="match status" value="1"/>
</dbReference>
<evidence type="ECO:0000256" key="1">
    <source>
        <dbReference type="ARBA" id="ARBA00023186"/>
    </source>
</evidence>
<sequence length="191" mass="22007">MEAVLNSKREDFEDYYGLLGCDELSSTEQISNEYKIRALTCHPDKQPENPKAVADFQKLQEAKEVLCDESKRKNYDLWTRSGVTISFHDWQALKDSVKTSMHWAVRAKKEPMLEEAKSEFAMNSQAEEIPVEQNASEEDSHEPVSSFGKCTYIMSYVPAHNCLSSACVHHRFRWASDSPSTLLQKFRNYEI</sequence>
<accession>A0A8C4Z6U6</accession>
<dbReference type="CDD" id="cd06257">
    <property type="entry name" value="DnaJ"/>
    <property type="match status" value="1"/>
</dbReference>
<organism evidence="3 4">
    <name type="scientific">Gadus morhua</name>
    <name type="common">Atlantic cod</name>
    <dbReference type="NCBI Taxonomy" id="8049"/>
    <lineage>
        <taxon>Eukaryota</taxon>
        <taxon>Metazoa</taxon>
        <taxon>Chordata</taxon>
        <taxon>Craniata</taxon>
        <taxon>Vertebrata</taxon>
        <taxon>Euteleostomi</taxon>
        <taxon>Actinopterygii</taxon>
        <taxon>Neopterygii</taxon>
        <taxon>Teleostei</taxon>
        <taxon>Neoteleostei</taxon>
        <taxon>Acanthomorphata</taxon>
        <taxon>Zeiogadaria</taxon>
        <taxon>Gadariae</taxon>
        <taxon>Gadiformes</taxon>
        <taxon>Gadoidei</taxon>
        <taxon>Gadidae</taxon>
        <taxon>Gadus</taxon>
    </lineage>
</organism>
<dbReference type="AlphaFoldDB" id="A0A8C4Z6U6"/>
<proteinExistence type="predicted"/>
<feature type="domain" description="J" evidence="2">
    <location>
        <begin position="14"/>
        <end position="79"/>
    </location>
</feature>
<dbReference type="SUPFAM" id="SSF46565">
    <property type="entry name" value="Chaperone J-domain"/>
    <property type="match status" value="1"/>
</dbReference>
<dbReference type="PROSITE" id="PS50076">
    <property type="entry name" value="DNAJ_2"/>
    <property type="match status" value="1"/>
</dbReference>
<dbReference type="OMA" id="HWAVRDK"/>
<dbReference type="Gene3D" id="1.10.287.110">
    <property type="entry name" value="DnaJ domain"/>
    <property type="match status" value="1"/>
</dbReference>
<keyword evidence="1" id="KW-0143">Chaperone</keyword>
<reference evidence="3" key="1">
    <citation type="submission" date="2025-08" db="UniProtKB">
        <authorList>
            <consortium name="Ensembl"/>
        </authorList>
    </citation>
    <scope>IDENTIFICATION</scope>
</reference>
<dbReference type="InterPro" id="IPR001623">
    <property type="entry name" value="DnaJ_domain"/>
</dbReference>
<protein>
    <submittedName>
        <fullName evidence="3">DnaJ (Hsp40) homolog, subfamily C, member 12</fullName>
    </submittedName>
</protein>
<evidence type="ECO:0000259" key="2">
    <source>
        <dbReference type="PROSITE" id="PS50076"/>
    </source>
</evidence>
<dbReference type="InterPro" id="IPR029827">
    <property type="entry name" value="JDP1-like"/>
</dbReference>
<dbReference type="GeneTree" id="ENSGT00940000159378"/>
<dbReference type="PRINTS" id="PR00625">
    <property type="entry name" value="JDOMAIN"/>
</dbReference>
<evidence type="ECO:0000313" key="3">
    <source>
        <dbReference type="Ensembl" id="ENSGMOP00000006130.2"/>
    </source>
</evidence>
<dbReference type="Ensembl" id="ENSGMOT00000006306.2">
    <property type="protein sequence ID" value="ENSGMOP00000006130.2"/>
    <property type="gene ID" value="ENSGMOG00000005766.2"/>
</dbReference>